<reference evidence="1 2" key="1">
    <citation type="journal article" date="2021" name="Sci. Rep.">
        <title>Chromosome anchoring in Senegalese sole (Solea senegalensis) reveals sex-associated markers and genome rearrangements in flatfish.</title>
        <authorList>
            <person name="Guerrero-Cozar I."/>
            <person name="Gomez-Garrido J."/>
            <person name="Berbel C."/>
            <person name="Martinez-Blanch J.F."/>
            <person name="Alioto T."/>
            <person name="Claros M.G."/>
            <person name="Gagnaire P.A."/>
            <person name="Manchado M."/>
        </authorList>
    </citation>
    <scope>NUCLEOTIDE SEQUENCE [LARGE SCALE GENOMIC DNA]</scope>
    <source>
        <strain evidence="1">Sse05_10M</strain>
    </source>
</reference>
<comment type="caution">
    <text evidence="1">The sequence shown here is derived from an EMBL/GenBank/DDBJ whole genome shotgun (WGS) entry which is preliminary data.</text>
</comment>
<dbReference type="Proteomes" id="UP000693946">
    <property type="component" value="Linkage Group LG1"/>
</dbReference>
<keyword evidence="2" id="KW-1185">Reference proteome</keyword>
<sequence>MACSDADVFSTSLTSANGSCPLAAVQRTRSSASPDCGAGTRIALAPSQRTLARSDSLPLGVFSGPHSENQLSKRWHPRCLPLLMVQMIRQLDAVAASLKLRLLSDTTSPHVSASGRILTVCSKWRNQFMTSDVCVIVGGKRGHSQICYRQKLEVVIFCKAAGQTGLYLLFIDMEMKANKVKITSENNSFRDIQRLQAHTEQRRCFSVLHNSFNCDRNTTTMNLNLSQFSRTNRMSPPTNANPPINII</sequence>
<gene>
    <name evidence="1" type="ORF">JOB18_009623</name>
</gene>
<accession>A0AAV6T4C0</accession>
<evidence type="ECO:0000313" key="1">
    <source>
        <dbReference type="EMBL" id="KAG7524274.1"/>
    </source>
</evidence>
<protein>
    <submittedName>
        <fullName evidence="1">Uncharacterized protein</fullName>
    </submittedName>
</protein>
<name>A0AAV6T4C0_SOLSE</name>
<dbReference type="AlphaFoldDB" id="A0AAV6T4C0"/>
<evidence type="ECO:0000313" key="2">
    <source>
        <dbReference type="Proteomes" id="UP000693946"/>
    </source>
</evidence>
<dbReference type="EMBL" id="JAGKHQ010000001">
    <property type="protein sequence ID" value="KAG7524274.1"/>
    <property type="molecule type" value="Genomic_DNA"/>
</dbReference>
<organism evidence="1 2">
    <name type="scientific">Solea senegalensis</name>
    <name type="common">Senegalese sole</name>
    <dbReference type="NCBI Taxonomy" id="28829"/>
    <lineage>
        <taxon>Eukaryota</taxon>
        <taxon>Metazoa</taxon>
        <taxon>Chordata</taxon>
        <taxon>Craniata</taxon>
        <taxon>Vertebrata</taxon>
        <taxon>Euteleostomi</taxon>
        <taxon>Actinopterygii</taxon>
        <taxon>Neopterygii</taxon>
        <taxon>Teleostei</taxon>
        <taxon>Neoteleostei</taxon>
        <taxon>Acanthomorphata</taxon>
        <taxon>Carangaria</taxon>
        <taxon>Pleuronectiformes</taxon>
        <taxon>Pleuronectoidei</taxon>
        <taxon>Soleidae</taxon>
        <taxon>Solea</taxon>
    </lineage>
</organism>
<proteinExistence type="predicted"/>